<feature type="compositionally biased region" description="Polar residues" evidence="1">
    <location>
        <begin position="47"/>
        <end position="58"/>
    </location>
</feature>
<feature type="compositionally biased region" description="Polar residues" evidence="1">
    <location>
        <begin position="351"/>
        <end position="362"/>
    </location>
</feature>
<dbReference type="STRING" id="1280837.A0A316VFI4"/>
<dbReference type="AlphaFoldDB" id="A0A316VFI4"/>
<feature type="compositionally biased region" description="Basic and acidic residues" evidence="1">
    <location>
        <begin position="510"/>
        <end position="530"/>
    </location>
</feature>
<keyword evidence="3" id="KW-1185">Reference proteome</keyword>
<dbReference type="GeneID" id="37022826"/>
<gene>
    <name evidence="2" type="ORF">FA14DRAFT_180862</name>
</gene>
<feature type="compositionally biased region" description="Low complexity" evidence="1">
    <location>
        <begin position="109"/>
        <end position="131"/>
    </location>
</feature>
<feature type="region of interest" description="Disordered" evidence="1">
    <location>
        <begin position="425"/>
        <end position="544"/>
    </location>
</feature>
<feature type="compositionally biased region" description="Low complexity" evidence="1">
    <location>
        <begin position="142"/>
        <end position="151"/>
    </location>
</feature>
<sequence length="1054" mass="113636">MKRSYPYTGPQGGQQAPINNAGGTGMASQISSATGADYSGYGYGAPQANSNAGTSANDAQQARWHQQWQQYYAQQAAASSNVGGNPPMQAQPQSQMAPPPQVQGYGYNAGQAAPPMQPQQQSPAAYYGQYSPQQGNVNSTSYGWNQPGYGQPQPPNAYMNAAPQPSAPVQAGYYGVASSPQPGPAAKRARVDNGHGGIPSRPPQGRSMGHGAPPAQRAPSATHHPIPGRPAVPPHAGGPSNMAGPMAGGPSRSFSNNSGQKGTRSQQWQAANRSGGGRNSGGSHSNNSSSSGRFNGPMGVNAVGPAAGMSRPGFGQGQRNQQMRKSGPGSSRNPSGAHAQQQSNKPDRNQNNRGGKGQTATKGPTAEKGAQEDAMEMDKAPLLQGRTTYPAESPVPITAKRTFTDFNIHSIEIDPLQWIWQREDEVEEAEDAVDDDKNSNATDAQEQKKSKRSGRRRSDVKREFYRLRIAFQSNAPPAGAPTGPKALTNGGNEVNTQTPEEHDDGNTENDLTKDVKVEGKEVAENGKSGKADWTPFSRTPPQLSSNRITLSYASAKRRLTIDSNVIKLIEINRAQGTVRIVVDITTSEDSNKTNENQQTDGDKPKAEEWVIAKGVSLEARNDDQGPYFHVSRRELEACWRDRRGSSGEEEEGKQVDETLADEDKEKAGDEEESSVKAEESAKKEEEGEKDGAKEKPSQSVLTDFESLPPLFRLLGSHDGPKDEADEATIQNIRSAGEMTILVTLSDSTAKEAKWIRTGNLSEWLSILPGMQSSISTEPMSSWIGKMYVVDPDPPPTLTDVYDEWVKKSFIATALQRRSFLQDYNLDAGSGLNELIARIVNVQQSDRNPNSINTPTEKELAEPLMEAVKETQFDSHHSHSSLLVWTLTRMLLQSSTLQHEEDGGENKEVETLNRIRDLILSIPMHILFRALDGLCKEAIDKQRLQSTLSRRNKQQQQQQQNQNLNSPSLSKGTHVGVSTNGDNTASIEPSSRSTSVQPVENGSKAVEAAAEQEPMPADESTSVVKEEVSVSDNAIEKDEATMAADTTTEAASSAS</sequence>
<dbReference type="OrthoDB" id="431557at2759"/>
<feature type="compositionally biased region" description="Low complexity" evidence="1">
    <location>
        <begin position="86"/>
        <end position="96"/>
    </location>
</feature>
<feature type="compositionally biased region" description="Polar residues" evidence="1">
    <location>
        <begin position="252"/>
        <end position="271"/>
    </location>
</feature>
<feature type="region of interest" description="Disordered" evidence="1">
    <location>
        <begin position="945"/>
        <end position="1054"/>
    </location>
</feature>
<dbReference type="InParanoid" id="A0A316VFI4"/>
<feature type="compositionally biased region" description="Polar residues" evidence="1">
    <location>
        <begin position="317"/>
        <end position="344"/>
    </location>
</feature>
<dbReference type="Proteomes" id="UP000245771">
    <property type="component" value="Unassembled WGS sequence"/>
</dbReference>
<feature type="compositionally biased region" description="Basic and acidic residues" evidence="1">
    <location>
        <begin position="456"/>
        <end position="466"/>
    </location>
</feature>
<feature type="compositionally biased region" description="Polar residues" evidence="1">
    <location>
        <begin position="489"/>
        <end position="498"/>
    </location>
</feature>
<feature type="compositionally biased region" description="Polar residues" evidence="1">
    <location>
        <begin position="963"/>
        <end position="999"/>
    </location>
</feature>
<dbReference type="RefSeq" id="XP_025354537.1">
    <property type="nucleotide sequence ID" value="XM_025501045.1"/>
</dbReference>
<feature type="compositionally biased region" description="Basic and acidic residues" evidence="1">
    <location>
        <begin position="642"/>
        <end position="696"/>
    </location>
</feature>
<accession>A0A316VFI4</accession>
<feature type="compositionally biased region" description="Acidic residues" evidence="1">
    <location>
        <begin position="425"/>
        <end position="434"/>
    </location>
</feature>
<feature type="compositionally biased region" description="Low complexity" evidence="1">
    <location>
        <begin position="953"/>
        <end position="962"/>
    </location>
</feature>
<evidence type="ECO:0000313" key="3">
    <source>
        <dbReference type="Proteomes" id="UP000245771"/>
    </source>
</evidence>
<proteinExistence type="predicted"/>
<reference evidence="2 3" key="1">
    <citation type="journal article" date="2018" name="Mol. Biol. Evol.">
        <title>Broad Genomic Sampling Reveals a Smut Pathogenic Ancestry of the Fungal Clade Ustilaginomycotina.</title>
        <authorList>
            <person name="Kijpornyongpan T."/>
            <person name="Mondo S.J."/>
            <person name="Barry K."/>
            <person name="Sandor L."/>
            <person name="Lee J."/>
            <person name="Lipzen A."/>
            <person name="Pangilinan J."/>
            <person name="LaButti K."/>
            <person name="Hainaut M."/>
            <person name="Henrissat B."/>
            <person name="Grigoriev I.V."/>
            <person name="Spatafora J.W."/>
            <person name="Aime M.C."/>
        </authorList>
    </citation>
    <scope>NUCLEOTIDE SEQUENCE [LARGE SCALE GENOMIC DNA]</scope>
    <source>
        <strain evidence="2 3">MCA 3882</strain>
    </source>
</reference>
<feature type="compositionally biased region" description="Low complexity" evidence="1">
    <location>
        <begin position="475"/>
        <end position="486"/>
    </location>
</feature>
<feature type="compositionally biased region" description="Low complexity" evidence="1">
    <location>
        <begin position="1040"/>
        <end position="1054"/>
    </location>
</feature>
<evidence type="ECO:0000256" key="1">
    <source>
        <dbReference type="SAM" id="MobiDB-lite"/>
    </source>
</evidence>
<dbReference type="EMBL" id="KZ819604">
    <property type="protein sequence ID" value="PWN34235.1"/>
    <property type="molecule type" value="Genomic_DNA"/>
</dbReference>
<feature type="compositionally biased region" description="Basic and acidic residues" evidence="1">
    <location>
        <begin position="1023"/>
        <end position="1039"/>
    </location>
</feature>
<feature type="compositionally biased region" description="Low complexity" evidence="1">
    <location>
        <begin position="59"/>
        <end position="78"/>
    </location>
</feature>
<feature type="compositionally biased region" description="Low complexity" evidence="1">
    <location>
        <begin position="281"/>
        <end position="296"/>
    </location>
</feature>
<feature type="compositionally biased region" description="Polar residues" evidence="1">
    <location>
        <begin position="132"/>
        <end position="141"/>
    </location>
</feature>
<feature type="region of interest" description="Disordered" evidence="1">
    <location>
        <begin position="1"/>
        <end position="393"/>
    </location>
</feature>
<evidence type="ECO:0000313" key="2">
    <source>
        <dbReference type="EMBL" id="PWN34235.1"/>
    </source>
</evidence>
<feature type="region of interest" description="Disordered" evidence="1">
    <location>
        <begin position="642"/>
        <end position="701"/>
    </location>
</feature>
<organism evidence="2 3">
    <name type="scientific">Meira miltonrushii</name>
    <dbReference type="NCBI Taxonomy" id="1280837"/>
    <lineage>
        <taxon>Eukaryota</taxon>
        <taxon>Fungi</taxon>
        <taxon>Dikarya</taxon>
        <taxon>Basidiomycota</taxon>
        <taxon>Ustilaginomycotina</taxon>
        <taxon>Exobasidiomycetes</taxon>
        <taxon>Exobasidiales</taxon>
        <taxon>Brachybasidiaceae</taxon>
        <taxon>Meira</taxon>
    </lineage>
</organism>
<protein>
    <submittedName>
        <fullName evidence="2">Uncharacterized protein</fullName>
    </submittedName>
</protein>
<name>A0A316VFI4_9BASI</name>